<dbReference type="EMBL" id="VBSP01000019">
    <property type="protein sequence ID" value="TLQ41205.1"/>
    <property type="molecule type" value="Genomic_DNA"/>
</dbReference>
<dbReference type="InterPro" id="IPR045851">
    <property type="entry name" value="AMP-bd_C_sf"/>
</dbReference>
<organism evidence="5 6">
    <name type="scientific">Ruoffia tabacinasalis</name>
    <dbReference type="NCBI Taxonomy" id="87458"/>
    <lineage>
        <taxon>Bacteria</taxon>
        <taxon>Bacillati</taxon>
        <taxon>Bacillota</taxon>
        <taxon>Bacilli</taxon>
        <taxon>Lactobacillales</taxon>
        <taxon>Aerococcaceae</taxon>
        <taxon>Ruoffia</taxon>
    </lineage>
</organism>
<evidence type="ECO:0000259" key="3">
    <source>
        <dbReference type="Pfam" id="PF00501"/>
    </source>
</evidence>
<feature type="domain" description="AMP-dependent synthetase/ligase" evidence="3">
    <location>
        <begin position="9"/>
        <end position="359"/>
    </location>
</feature>
<dbReference type="RefSeq" id="WP_138404608.1">
    <property type="nucleotide sequence ID" value="NZ_VBSP01000019.1"/>
</dbReference>
<dbReference type="OrthoDB" id="9765680at2"/>
<dbReference type="PROSITE" id="PS00455">
    <property type="entry name" value="AMP_BINDING"/>
    <property type="match status" value="1"/>
</dbReference>
<dbReference type="InterPro" id="IPR025110">
    <property type="entry name" value="AMP-bd_C"/>
</dbReference>
<dbReference type="InterPro" id="IPR042099">
    <property type="entry name" value="ANL_N_sf"/>
</dbReference>
<dbReference type="Pfam" id="PF13193">
    <property type="entry name" value="AMP-binding_C"/>
    <property type="match status" value="1"/>
</dbReference>
<dbReference type="PANTHER" id="PTHR43201">
    <property type="entry name" value="ACYL-COA SYNTHETASE"/>
    <property type="match status" value="1"/>
</dbReference>
<evidence type="ECO:0000256" key="1">
    <source>
        <dbReference type="ARBA" id="ARBA00006432"/>
    </source>
</evidence>
<evidence type="ECO:0000259" key="4">
    <source>
        <dbReference type="Pfam" id="PF13193"/>
    </source>
</evidence>
<evidence type="ECO:0000313" key="5">
    <source>
        <dbReference type="EMBL" id="TLQ41205.1"/>
    </source>
</evidence>
<reference evidence="5 6" key="1">
    <citation type="submission" date="2019-05" db="EMBL/GenBank/DDBJ databases">
        <title>The metagenome of a microbial culture collection derived from dairy environment covers the genomic content of the human microbiome.</title>
        <authorList>
            <person name="Roder T."/>
            <person name="Wuthrich D."/>
            <person name="Sattari Z."/>
            <person name="Von Ah U."/>
            <person name="Bar C."/>
            <person name="Ronchi F."/>
            <person name="Macpherson A.J."/>
            <person name="Ganal-Vonarburg S.C."/>
            <person name="Bruggmann R."/>
            <person name="Vergeres G."/>
        </authorList>
    </citation>
    <scope>NUCLEOTIDE SEQUENCE [LARGE SCALE GENOMIC DNA]</scope>
    <source>
        <strain evidence="5 6">FAM 24227</strain>
    </source>
</reference>
<feature type="domain" description="AMP-binding enzyme C-terminal" evidence="4">
    <location>
        <begin position="409"/>
        <end position="484"/>
    </location>
</feature>
<gene>
    <name evidence="5" type="ORF">FEZ33_06585</name>
</gene>
<dbReference type="SUPFAM" id="SSF56801">
    <property type="entry name" value="Acetyl-CoA synthetase-like"/>
    <property type="match status" value="1"/>
</dbReference>
<keyword evidence="2 5" id="KW-0436">Ligase</keyword>
<dbReference type="AlphaFoldDB" id="A0A5R9DX78"/>
<dbReference type="PANTHER" id="PTHR43201:SF5">
    <property type="entry name" value="MEDIUM-CHAIN ACYL-COA LIGASE ACSF2, MITOCHONDRIAL"/>
    <property type="match status" value="1"/>
</dbReference>
<dbReference type="Gene3D" id="3.30.300.30">
    <property type="match status" value="1"/>
</dbReference>
<dbReference type="Pfam" id="PF00501">
    <property type="entry name" value="AMP-binding"/>
    <property type="match status" value="1"/>
</dbReference>
<name>A0A5R9DX78_9LACT</name>
<dbReference type="GO" id="GO:0006631">
    <property type="term" value="P:fatty acid metabolic process"/>
    <property type="evidence" value="ECO:0007669"/>
    <property type="project" value="TreeGrafter"/>
</dbReference>
<accession>A0A5R9DX78</accession>
<proteinExistence type="inferred from homology"/>
<sequence>MKIDWLAGRANLTPNRNAVVDPKFNRKWSYEQLNQRAVNLAVYLRQQDVGYGDRVVLIAQNSISHLDFLFACTKLGAIFTPINWRLKENELMSILNDNQPVILAYESDFRYPFYYQTEHFRLIDVDSIKYDIIVNNDEVKQFENYPVQQENPAVIIYTSGSTGQPKGAMISHRAMISNALNSLPSWGITKDDRTITITPMFHTAGLFSLVTPLLMAGGELIIQPTFEATLTFELVKEYQPTKIFMVPTMYYDLMNTQEIDISEMTSVDLFVSGGAPMSSDVYDAFNNADLPLIDSYGLTEAGPNNFWIAPAEASTRRGSVGNPIMFSDILLVDEANEEVAPGEIGELLIAGNHTFSGYWNNEEATKEAFFNNYVRTGDFAKVDGEGNYSIVGRKKEMIISGGENVYPSEVEEVVVRHQSIHDVVVVGYPNKKWGESVAAAVILNEPGIDVEAVLGEYCKDRLAIHKVPKFYLEFNEFPRNSVGKIDKPKITKMILEAVEGQKV</sequence>
<comment type="caution">
    <text evidence="5">The sequence shown here is derived from an EMBL/GenBank/DDBJ whole genome shotgun (WGS) entry which is preliminary data.</text>
</comment>
<dbReference type="GO" id="GO:0031956">
    <property type="term" value="F:medium-chain fatty acid-CoA ligase activity"/>
    <property type="evidence" value="ECO:0007669"/>
    <property type="project" value="TreeGrafter"/>
</dbReference>
<dbReference type="InterPro" id="IPR020845">
    <property type="entry name" value="AMP-binding_CS"/>
</dbReference>
<evidence type="ECO:0000256" key="2">
    <source>
        <dbReference type="ARBA" id="ARBA00022598"/>
    </source>
</evidence>
<dbReference type="Gene3D" id="3.40.50.12780">
    <property type="entry name" value="N-terminal domain of ligase-like"/>
    <property type="match status" value="1"/>
</dbReference>
<dbReference type="Proteomes" id="UP000306420">
    <property type="component" value="Unassembled WGS sequence"/>
</dbReference>
<evidence type="ECO:0000313" key="6">
    <source>
        <dbReference type="Proteomes" id="UP000306420"/>
    </source>
</evidence>
<comment type="similarity">
    <text evidence="1">Belongs to the ATP-dependent AMP-binding enzyme family.</text>
</comment>
<protein>
    <submittedName>
        <fullName evidence="5">Long-chain fatty acid--CoA ligase</fullName>
    </submittedName>
</protein>
<dbReference type="InterPro" id="IPR000873">
    <property type="entry name" value="AMP-dep_synth/lig_dom"/>
</dbReference>